<evidence type="ECO:0000313" key="3">
    <source>
        <dbReference type="Proteomes" id="UP000051307"/>
    </source>
</evidence>
<evidence type="ECO:0000313" key="2">
    <source>
        <dbReference type="EMBL" id="KRM05003.1"/>
    </source>
</evidence>
<evidence type="ECO:0000256" key="1">
    <source>
        <dbReference type="PROSITE-ProRule" id="PRU00420"/>
    </source>
</evidence>
<dbReference type="Proteomes" id="UP000051307">
    <property type="component" value="Unassembled WGS sequence"/>
</dbReference>
<comment type="caution">
    <text evidence="2">The sequence shown here is derived from an EMBL/GenBank/DDBJ whole genome shotgun (WGS) entry which is preliminary data.</text>
</comment>
<dbReference type="Pfam" id="PF03829">
    <property type="entry name" value="PTSIIA_gutA"/>
    <property type="match status" value="1"/>
</dbReference>
<dbReference type="PANTHER" id="PTHR40398:SF1">
    <property type="entry name" value="PTS SYSTEM GLUCITOL_SORBITOL-SPECIFIC EIIA COMPONENT"/>
    <property type="match status" value="1"/>
</dbReference>
<dbReference type="InterPro" id="IPR036665">
    <property type="entry name" value="PTS_IIA_glucitol/sorbitol_sf"/>
</dbReference>
<dbReference type="GO" id="GO:0008982">
    <property type="term" value="F:protein-N(PI)-phosphohistidine-sugar phosphotransferase activity"/>
    <property type="evidence" value="ECO:0007669"/>
    <property type="project" value="InterPro"/>
</dbReference>
<dbReference type="PATRIC" id="fig|1423767.3.peg.428"/>
<gene>
    <name evidence="2" type="ORF">FC59_GL000415</name>
</gene>
<dbReference type="GO" id="GO:0009401">
    <property type="term" value="P:phosphoenolpyruvate-dependent sugar phosphotransferase system"/>
    <property type="evidence" value="ECO:0007669"/>
    <property type="project" value="InterPro"/>
</dbReference>
<dbReference type="GO" id="GO:0016301">
    <property type="term" value="F:kinase activity"/>
    <property type="evidence" value="ECO:0007669"/>
    <property type="project" value="TreeGrafter"/>
</dbReference>
<name>A0A0R1VMT4_9LACO</name>
<dbReference type="GO" id="GO:0005737">
    <property type="term" value="C:cytoplasm"/>
    <property type="evidence" value="ECO:0007669"/>
    <property type="project" value="InterPro"/>
</dbReference>
<organism evidence="2 3">
    <name type="scientific">Lactobacillus kitasatonis DSM 16761 = JCM 1039</name>
    <dbReference type="NCBI Taxonomy" id="1423767"/>
    <lineage>
        <taxon>Bacteria</taxon>
        <taxon>Bacillati</taxon>
        <taxon>Bacillota</taxon>
        <taxon>Bacilli</taxon>
        <taxon>Lactobacillales</taxon>
        <taxon>Lactobacillaceae</taxon>
        <taxon>Lactobacillus</taxon>
    </lineage>
</organism>
<dbReference type="InterPro" id="IPR004716">
    <property type="entry name" value="PTS_IIA_glucitol/sorbitol-sp"/>
</dbReference>
<dbReference type="PROSITE" id="PS51097">
    <property type="entry name" value="PTS_EIIA_TYPE_5"/>
    <property type="match status" value="1"/>
</dbReference>
<protein>
    <submittedName>
        <fullName evidence="2">PTS system, glucitol sorbitol-specific IIA component</fullName>
    </submittedName>
</protein>
<dbReference type="SUPFAM" id="SSF141530">
    <property type="entry name" value="PTSIIA/GutA-like"/>
    <property type="match status" value="1"/>
</dbReference>
<dbReference type="AlphaFoldDB" id="A0A0R1VMT4"/>
<accession>A0A0R1VMT4</accession>
<dbReference type="Gene3D" id="2.40.33.40">
    <property type="entry name" value="Phosphotransferase system, glucitol/sorbitol-specific IIA component"/>
    <property type="match status" value="1"/>
</dbReference>
<dbReference type="eggNOG" id="COG3731">
    <property type="taxonomic scope" value="Bacteria"/>
</dbReference>
<proteinExistence type="predicted"/>
<sequence length="150" mass="16780">MIFKLLKFLSSFSYAKIIFKEIIIMKWISTIKKIGKKAVDSKDGMVILFGEGANKELEDVSVIQKFDESTPVSGFVFKKGDTITVDGQTYVANYVGPMVESNMKALGHATLFFNRPVSKAPLANAVYFDPDVAQPMPNFKVDDDIVYEHI</sequence>
<dbReference type="PANTHER" id="PTHR40398">
    <property type="entry name" value="PTS SYSTEM GLUCITOL/SORBITOL-SPECIFIC EIIA COMPONENT"/>
    <property type="match status" value="1"/>
</dbReference>
<reference evidence="2 3" key="1">
    <citation type="journal article" date="2015" name="Genome Announc.">
        <title>Expanding the biotechnology potential of lactobacilli through comparative genomics of 213 strains and associated genera.</title>
        <authorList>
            <person name="Sun Z."/>
            <person name="Harris H.M."/>
            <person name="McCann A."/>
            <person name="Guo C."/>
            <person name="Argimon S."/>
            <person name="Zhang W."/>
            <person name="Yang X."/>
            <person name="Jeffery I.B."/>
            <person name="Cooney J.C."/>
            <person name="Kagawa T.F."/>
            <person name="Liu W."/>
            <person name="Song Y."/>
            <person name="Salvetti E."/>
            <person name="Wrobel A."/>
            <person name="Rasinkangas P."/>
            <person name="Parkhill J."/>
            <person name="Rea M.C."/>
            <person name="O'Sullivan O."/>
            <person name="Ritari J."/>
            <person name="Douillard F.P."/>
            <person name="Paul Ross R."/>
            <person name="Yang R."/>
            <person name="Briner A.E."/>
            <person name="Felis G.E."/>
            <person name="de Vos W.M."/>
            <person name="Barrangou R."/>
            <person name="Klaenhammer T.R."/>
            <person name="Caufield P.W."/>
            <person name="Cui Y."/>
            <person name="Zhang H."/>
            <person name="O'Toole P.W."/>
        </authorList>
    </citation>
    <scope>NUCLEOTIDE SEQUENCE [LARGE SCALE GENOMIC DNA]</scope>
    <source>
        <strain evidence="2 3">DSM 16761</strain>
    </source>
</reference>
<dbReference type="EMBL" id="AZFU01000016">
    <property type="protein sequence ID" value="KRM05003.1"/>
    <property type="molecule type" value="Genomic_DNA"/>
</dbReference>
<comment type="caution">
    <text evidence="1">Lacks conserved residue(s) required for the propagation of feature annotation.</text>
</comment>